<evidence type="ECO:0000313" key="10">
    <source>
        <dbReference type="Proteomes" id="UP000298358"/>
    </source>
</evidence>
<evidence type="ECO:0000256" key="3">
    <source>
        <dbReference type="ARBA" id="ARBA00022448"/>
    </source>
</evidence>
<dbReference type="NCBIfam" id="TIGR01727">
    <property type="entry name" value="oligo_HPY"/>
    <property type="match status" value="1"/>
</dbReference>
<sequence>MAQEIAASGTAGPNAAPRAVLALDDVQVSYGTTLTVRGVTLTVAPGEKVGIVGESGSGKSTLALAAMGLLPAGGAVTGGSVSVAGREISGLRERELDRLRGKSMSLVFQDPLSALDPVKSIGSQIGEAIRAHSRGLSRAKVRARAIELLNAVGVPEPARRLGQYPHEYSGGMRQRVLIAIAIANDPAVLIADEPTTALDVTTQAQVLELLDTLSRERGIAVVLVSHDIGVIAEFCDRVVVMYAGRAVEQIEASGLFGASAHPYTVALLDSLPLPGRDRGEELAWIPGAPPAMSRMPGGCAFSPRCAWATDHCRAERPEPRDVSAGSAPQVVECHRAEEVRAVRAASDEEVRAALSAEIGDIRSAPATREDAR</sequence>
<feature type="domain" description="ABC transporter" evidence="8">
    <location>
        <begin position="21"/>
        <end position="268"/>
    </location>
</feature>
<dbReference type="InterPro" id="IPR003439">
    <property type="entry name" value="ABC_transporter-like_ATP-bd"/>
</dbReference>
<dbReference type="SMART" id="SM00382">
    <property type="entry name" value="AAA"/>
    <property type="match status" value="1"/>
</dbReference>
<evidence type="ECO:0000313" key="9">
    <source>
        <dbReference type="EMBL" id="TFU32096.1"/>
    </source>
</evidence>
<proteinExistence type="inferred from homology"/>
<name>A0A4Y9FSB8_9MICO</name>
<evidence type="ECO:0000256" key="4">
    <source>
        <dbReference type="ARBA" id="ARBA00022475"/>
    </source>
</evidence>
<dbReference type="Proteomes" id="UP000298358">
    <property type="component" value="Unassembled WGS sequence"/>
</dbReference>
<dbReference type="PROSITE" id="PS50893">
    <property type="entry name" value="ABC_TRANSPORTER_2"/>
    <property type="match status" value="1"/>
</dbReference>
<keyword evidence="4" id="KW-1003">Cell membrane</keyword>
<keyword evidence="3" id="KW-0813">Transport</keyword>
<dbReference type="PROSITE" id="PS00211">
    <property type="entry name" value="ABC_TRANSPORTER_1"/>
    <property type="match status" value="1"/>
</dbReference>
<dbReference type="GO" id="GO:0016887">
    <property type="term" value="F:ATP hydrolysis activity"/>
    <property type="evidence" value="ECO:0007669"/>
    <property type="project" value="InterPro"/>
</dbReference>
<dbReference type="RefSeq" id="WP_135115104.1">
    <property type="nucleotide sequence ID" value="NZ_JADGLL010000035.1"/>
</dbReference>
<dbReference type="FunFam" id="3.40.50.300:FF:000016">
    <property type="entry name" value="Oligopeptide ABC transporter ATP-binding component"/>
    <property type="match status" value="1"/>
</dbReference>
<dbReference type="CDD" id="cd03257">
    <property type="entry name" value="ABC_NikE_OppD_transporters"/>
    <property type="match status" value="1"/>
</dbReference>
<dbReference type="PANTHER" id="PTHR43297">
    <property type="entry name" value="OLIGOPEPTIDE TRANSPORT ATP-BINDING PROTEIN APPD"/>
    <property type="match status" value="1"/>
</dbReference>
<reference evidence="9 10" key="1">
    <citation type="submission" date="2019-03" db="EMBL/GenBank/DDBJ databases">
        <title>Diversity of the mouse oral microbiome.</title>
        <authorList>
            <person name="Joseph S."/>
            <person name="Aduse-Opoku J."/>
            <person name="Curtis M."/>
            <person name="Wade W."/>
            <person name="Hashim A."/>
        </authorList>
    </citation>
    <scope>NUCLEOTIDE SEQUENCE [LARGE SCALE GENOMIC DNA]</scope>
    <source>
        <strain evidence="9 10">P1012</strain>
    </source>
</reference>
<accession>A0A4Y9FSB8</accession>
<dbReference type="Pfam" id="PF08352">
    <property type="entry name" value="oligo_HPY"/>
    <property type="match status" value="1"/>
</dbReference>
<dbReference type="EMBL" id="SPQB01000035">
    <property type="protein sequence ID" value="TFU32096.1"/>
    <property type="molecule type" value="Genomic_DNA"/>
</dbReference>
<dbReference type="InterPro" id="IPR050388">
    <property type="entry name" value="ABC_Ni/Peptide_Import"/>
</dbReference>
<evidence type="ECO:0000256" key="1">
    <source>
        <dbReference type="ARBA" id="ARBA00004202"/>
    </source>
</evidence>
<protein>
    <submittedName>
        <fullName evidence="9">ABC transporter ATP-binding protein</fullName>
    </submittedName>
</protein>
<evidence type="ECO:0000256" key="5">
    <source>
        <dbReference type="ARBA" id="ARBA00022741"/>
    </source>
</evidence>
<organism evidence="9 10">
    <name type="scientific">Microbacterium paludicola</name>
    <dbReference type="NCBI Taxonomy" id="300019"/>
    <lineage>
        <taxon>Bacteria</taxon>
        <taxon>Bacillati</taxon>
        <taxon>Actinomycetota</taxon>
        <taxon>Actinomycetes</taxon>
        <taxon>Micrococcales</taxon>
        <taxon>Microbacteriaceae</taxon>
        <taxon>Microbacterium</taxon>
    </lineage>
</organism>
<dbReference type="GO" id="GO:0005886">
    <property type="term" value="C:plasma membrane"/>
    <property type="evidence" value="ECO:0007669"/>
    <property type="project" value="UniProtKB-SubCell"/>
</dbReference>
<dbReference type="InterPro" id="IPR027417">
    <property type="entry name" value="P-loop_NTPase"/>
</dbReference>
<dbReference type="AlphaFoldDB" id="A0A4Y9FSB8"/>
<dbReference type="PANTHER" id="PTHR43297:SF2">
    <property type="entry name" value="DIPEPTIDE TRANSPORT ATP-BINDING PROTEIN DPPD"/>
    <property type="match status" value="1"/>
</dbReference>
<keyword evidence="10" id="KW-1185">Reference proteome</keyword>
<dbReference type="GO" id="GO:0015833">
    <property type="term" value="P:peptide transport"/>
    <property type="evidence" value="ECO:0007669"/>
    <property type="project" value="InterPro"/>
</dbReference>
<evidence type="ECO:0000256" key="2">
    <source>
        <dbReference type="ARBA" id="ARBA00005417"/>
    </source>
</evidence>
<comment type="subcellular location">
    <subcellularLocation>
        <location evidence="1">Cell membrane</location>
        <topology evidence="1">Peripheral membrane protein</topology>
    </subcellularLocation>
</comment>
<evidence type="ECO:0000256" key="7">
    <source>
        <dbReference type="ARBA" id="ARBA00023136"/>
    </source>
</evidence>
<dbReference type="SUPFAM" id="SSF52540">
    <property type="entry name" value="P-loop containing nucleoside triphosphate hydrolases"/>
    <property type="match status" value="1"/>
</dbReference>
<dbReference type="Gene3D" id="3.40.50.300">
    <property type="entry name" value="P-loop containing nucleotide triphosphate hydrolases"/>
    <property type="match status" value="1"/>
</dbReference>
<comment type="caution">
    <text evidence="9">The sequence shown here is derived from an EMBL/GenBank/DDBJ whole genome shotgun (WGS) entry which is preliminary data.</text>
</comment>
<dbReference type="InterPro" id="IPR003593">
    <property type="entry name" value="AAA+_ATPase"/>
</dbReference>
<dbReference type="InterPro" id="IPR017871">
    <property type="entry name" value="ABC_transporter-like_CS"/>
</dbReference>
<evidence type="ECO:0000259" key="8">
    <source>
        <dbReference type="PROSITE" id="PS50893"/>
    </source>
</evidence>
<dbReference type="GO" id="GO:0005524">
    <property type="term" value="F:ATP binding"/>
    <property type="evidence" value="ECO:0007669"/>
    <property type="project" value="UniProtKB-KW"/>
</dbReference>
<keyword evidence="5" id="KW-0547">Nucleotide-binding</keyword>
<keyword evidence="7" id="KW-0472">Membrane</keyword>
<comment type="similarity">
    <text evidence="2">Belongs to the ABC transporter superfamily.</text>
</comment>
<keyword evidence="6 9" id="KW-0067">ATP-binding</keyword>
<dbReference type="Pfam" id="PF00005">
    <property type="entry name" value="ABC_tran"/>
    <property type="match status" value="1"/>
</dbReference>
<evidence type="ECO:0000256" key="6">
    <source>
        <dbReference type="ARBA" id="ARBA00022840"/>
    </source>
</evidence>
<dbReference type="OrthoDB" id="8481147at2"/>
<dbReference type="InterPro" id="IPR013563">
    <property type="entry name" value="Oligopep_ABC_C"/>
</dbReference>
<gene>
    <name evidence="9" type="ORF">E4U02_12150</name>
</gene>